<evidence type="ECO:0000313" key="2">
    <source>
        <dbReference type="EMBL" id="TXK65992.1"/>
    </source>
</evidence>
<evidence type="ECO:0000313" key="3">
    <source>
        <dbReference type="Proteomes" id="UP000321248"/>
    </source>
</evidence>
<dbReference type="Proteomes" id="UP000321248">
    <property type="component" value="Unassembled WGS sequence"/>
</dbReference>
<accession>A0A5C8KZW6</accession>
<sequence length="347" mass="38408">MIRTLSSLFTRRSAQAPRPGTLVEGAPPATIELAGRTLDFHVLIHLVDGLPHVDWEQVHDWCEAFADPVHGGEAWLACERAWLLHLRDALGGNYRLVESGVALLLTCQDDRRADLTLAFIARTSQRVQRVLGRIARVPEWGREILMLLEDTDSYYRYVSAFEPPGEDITASSGMFINHGCGHFVAVDRDLGAVEPVIVHEMSHAMVAHLPLPAWVNEGMAVNAEQRLAGGAPDAPEQRELMGRHRAFWCPERIQGFWSGRAYLRPDEGSELSYDLGRILVEAMGSEWPRFEEFVLAARRDDAGAAAARRAFGIDLGTYVASILDADAPEAWAPQPATWEAPPEKGGF</sequence>
<name>A0A5C8KZW6_9GAMM</name>
<reference evidence="2 3" key="1">
    <citation type="submission" date="2019-08" db="EMBL/GenBank/DDBJ databases">
        <authorList>
            <person name="Karlyshev A.V."/>
        </authorList>
    </citation>
    <scope>NUCLEOTIDE SEQUENCE [LARGE SCALE GENOMIC DNA]</scope>
    <source>
        <strain evidence="2 3">Alg18-2.2</strain>
    </source>
</reference>
<organism evidence="2 3">
    <name type="scientific">Alkalisalibacterium limincola</name>
    <dbReference type="NCBI Taxonomy" id="2699169"/>
    <lineage>
        <taxon>Bacteria</taxon>
        <taxon>Pseudomonadati</taxon>
        <taxon>Pseudomonadota</taxon>
        <taxon>Gammaproteobacteria</taxon>
        <taxon>Lysobacterales</taxon>
        <taxon>Lysobacteraceae</taxon>
        <taxon>Alkalisalibacterium</taxon>
    </lineage>
</organism>
<proteinExistence type="predicted"/>
<feature type="region of interest" description="Disordered" evidence="1">
    <location>
        <begin position="1"/>
        <end position="21"/>
    </location>
</feature>
<dbReference type="AlphaFoldDB" id="A0A5C8KZW6"/>
<protein>
    <recommendedName>
        <fullName evidence="4">DUF1570 domain-containing protein</fullName>
    </recommendedName>
</protein>
<feature type="compositionally biased region" description="Polar residues" evidence="1">
    <location>
        <begin position="1"/>
        <end position="13"/>
    </location>
</feature>
<gene>
    <name evidence="2" type="ORF">FU658_02740</name>
</gene>
<keyword evidence="3" id="KW-1185">Reference proteome</keyword>
<dbReference type="RefSeq" id="WP_147890665.1">
    <property type="nucleotide sequence ID" value="NZ_VRTS01000001.1"/>
</dbReference>
<evidence type="ECO:0000256" key="1">
    <source>
        <dbReference type="SAM" id="MobiDB-lite"/>
    </source>
</evidence>
<evidence type="ECO:0008006" key="4">
    <source>
        <dbReference type="Google" id="ProtNLM"/>
    </source>
</evidence>
<comment type="caution">
    <text evidence="2">The sequence shown here is derived from an EMBL/GenBank/DDBJ whole genome shotgun (WGS) entry which is preliminary data.</text>
</comment>
<dbReference type="OrthoDB" id="256673at2"/>
<dbReference type="EMBL" id="VRTS01000001">
    <property type="protein sequence ID" value="TXK65992.1"/>
    <property type="molecule type" value="Genomic_DNA"/>
</dbReference>